<dbReference type="RefSeq" id="WP_133323597.1">
    <property type="nucleotide sequence ID" value="NZ_SMTF01000019.1"/>
</dbReference>
<reference evidence="2 3" key="1">
    <citation type="submission" date="2019-03" db="EMBL/GenBank/DDBJ databases">
        <title>Luteimonas zhaokaii sp.nov., isolated from the rectal contents of Plateau pika in Yushu, Qinghai Province, China.</title>
        <authorList>
            <person name="Zhang G."/>
        </authorList>
    </citation>
    <scope>NUCLEOTIDE SEQUENCE [LARGE SCALE GENOMIC DNA]</scope>
    <source>
        <strain evidence="2 3">B9</strain>
    </source>
</reference>
<keyword evidence="1" id="KW-0732">Signal</keyword>
<organism evidence="2 3">
    <name type="scientific">Luteimonas aestuarii</name>
    <dbReference type="NCBI Taxonomy" id="453837"/>
    <lineage>
        <taxon>Bacteria</taxon>
        <taxon>Pseudomonadati</taxon>
        <taxon>Pseudomonadota</taxon>
        <taxon>Gammaproteobacteria</taxon>
        <taxon>Lysobacterales</taxon>
        <taxon>Lysobacteraceae</taxon>
        <taxon>Luteimonas</taxon>
    </lineage>
</organism>
<evidence type="ECO:0000313" key="2">
    <source>
        <dbReference type="EMBL" id="TDK20516.1"/>
    </source>
</evidence>
<name>A0A4R5TN34_9GAMM</name>
<comment type="caution">
    <text evidence="2">The sequence shown here is derived from an EMBL/GenBank/DDBJ whole genome shotgun (WGS) entry which is preliminary data.</text>
</comment>
<dbReference type="OrthoDB" id="1524207at2"/>
<dbReference type="EMBL" id="SMTF01000019">
    <property type="protein sequence ID" value="TDK20516.1"/>
    <property type="molecule type" value="Genomic_DNA"/>
</dbReference>
<protein>
    <submittedName>
        <fullName evidence="2">Uncharacterized protein</fullName>
    </submittedName>
</protein>
<proteinExistence type="predicted"/>
<sequence>MNIQTTLKLCSVAALAVALSACVRVSTDSGDNAAAQADAAAETLQDAAAGAEPADAFLARLARHCGQAFEGRIIANEPRSPEPHAFEGKTLVMHVRGCDDPTRELRVPFHVGDNHSRTWILTRTDSGLRLKHDHRLEDGSDDPTTMYGGDTATAGTAQRQEFPVDQASIDTFNARDGLSVSVTNVWAMEIDPGQRFLYELSRPQDDLNPQGRLFQVEFDLTRPVDLPPTPWGY</sequence>
<dbReference type="Proteomes" id="UP000294796">
    <property type="component" value="Unassembled WGS sequence"/>
</dbReference>
<feature type="chain" id="PRO_5020598654" evidence="1">
    <location>
        <begin position="24"/>
        <end position="233"/>
    </location>
</feature>
<gene>
    <name evidence="2" type="ORF">E2F46_16065</name>
</gene>
<dbReference type="AlphaFoldDB" id="A0A4R5TN34"/>
<evidence type="ECO:0000313" key="3">
    <source>
        <dbReference type="Proteomes" id="UP000294796"/>
    </source>
</evidence>
<accession>A0A4R5TN34</accession>
<evidence type="ECO:0000256" key="1">
    <source>
        <dbReference type="SAM" id="SignalP"/>
    </source>
</evidence>
<feature type="signal peptide" evidence="1">
    <location>
        <begin position="1"/>
        <end position="23"/>
    </location>
</feature>
<keyword evidence="3" id="KW-1185">Reference proteome</keyword>